<keyword evidence="2" id="KW-1133">Transmembrane helix</keyword>
<protein>
    <submittedName>
        <fullName evidence="4">Exported protein</fullName>
    </submittedName>
</protein>
<feature type="compositionally biased region" description="Basic and acidic residues" evidence="1">
    <location>
        <begin position="106"/>
        <end position="116"/>
    </location>
</feature>
<reference evidence="4" key="1">
    <citation type="submission" date="2017-02" db="UniProtKB">
        <authorList>
            <consortium name="WormBaseParasite"/>
        </authorList>
    </citation>
    <scope>IDENTIFICATION</scope>
</reference>
<feature type="transmembrane region" description="Helical" evidence="2">
    <location>
        <begin position="6"/>
        <end position="28"/>
    </location>
</feature>
<dbReference type="Proteomes" id="UP000038045">
    <property type="component" value="Unplaced"/>
</dbReference>
<feature type="compositionally biased region" description="Basic and acidic residues" evidence="1">
    <location>
        <begin position="166"/>
        <end position="180"/>
    </location>
</feature>
<dbReference type="AlphaFoldDB" id="A0A0N4ZFW7"/>
<evidence type="ECO:0000313" key="4">
    <source>
        <dbReference type="WBParaSite" id="PTRK_0000664500.1"/>
    </source>
</evidence>
<accession>A0A0N4ZFW7</accession>
<dbReference type="WBParaSite" id="PTRK_0000664500.1">
    <property type="protein sequence ID" value="PTRK_0000664500.1"/>
    <property type="gene ID" value="PTRK_0000664500"/>
</dbReference>
<keyword evidence="3" id="KW-1185">Reference proteome</keyword>
<keyword evidence="2" id="KW-0812">Transmembrane</keyword>
<feature type="region of interest" description="Disordered" evidence="1">
    <location>
        <begin position="124"/>
        <end position="143"/>
    </location>
</feature>
<proteinExistence type="predicted"/>
<evidence type="ECO:0000313" key="3">
    <source>
        <dbReference type="Proteomes" id="UP000038045"/>
    </source>
</evidence>
<feature type="compositionally biased region" description="Polar residues" evidence="1">
    <location>
        <begin position="182"/>
        <end position="192"/>
    </location>
</feature>
<feature type="region of interest" description="Disordered" evidence="1">
    <location>
        <begin position="166"/>
        <end position="192"/>
    </location>
</feature>
<organism evidence="3 4">
    <name type="scientific">Parastrongyloides trichosuri</name>
    <name type="common">Possum-specific nematode worm</name>
    <dbReference type="NCBI Taxonomy" id="131310"/>
    <lineage>
        <taxon>Eukaryota</taxon>
        <taxon>Metazoa</taxon>
        <taxon>Ecdysozoa</taxon>
        <taxon>Nematoda</taxon>
        <taxon>Chromadorea</taxon>
        <taxon>Rhabditida</taxon>
        <taxon>Tylenchina</taxon>
        <taxon>Panagrolaimomorpha</taxon>
        <taxon>Strongyloidoidea</taxon>
        <taxon>Strongyloididae</taxon>
        <taxon>Parastrongyloides</taxon>
    </lineage>
</organism>
<evidence type="ECO:0000256" key="1">
    <source>
        <dbReference type="SAM" id="MobiDB-lite"/>
    </source>
</evidence>
<name>A0A0N4ZFW7_PARTI</name>
<feature type="region of interest" description="Disordered" evidence="1">
    <location>
        <begin position="74"/>
        <end position="116"/>
    </location>
</feature>
<sequence length="192" mass="21703">MQGERLKYFYATTIVITVGIGILIYNYLSSKKNREEKKIDEGSKNGIPTFPDKKEIVFPDGDLNNLFQDPLDFKLPSDIATTPSEKTATDKDEDDPPTDLDGQSSNREEAPENKLKKKLLINERNKTKKTKAPSKGIYGNTAIKDDDPIRKLLLENKEHADKIIVNKRKDDKSVPLDPKDIQQPNVYDNSGL</sequence>
<evidence type="ECO:0000256" key="2">
    <source>
        <dbReference type="SAM" id="Phobius"/>
    </source>
</evidence>
<keyword evidence="2" id="KW-0472">Membrane</keyword>